<evidence type="ECO:0000256" key="3">
    <source>
        <dbReference type="SAM" id="Phobius"/>
    </source>
</evidence>
<sequence>MVTKHSLVYGAMMPRVRTGPVAGLIFHCTVLAALAASVGLGAAGWVAGLASGLVAFVALGHGLQRSAAVAFGAANWVTQTRAGLIGGVAALTADSLFGRPAPVVVLCALSAVALAMDAVDGSVARRTGGVTPLGARFDMETDAWLILVLSAYVAETAGPWVLAIGLMRYAIWVATAFVPWLRGPIPPRYWRKVVAAMQGVTLAVAASGLLPPAVSTTAVAISLLFLVESFGSELLYRWRRESLAVAVSS</sequence>
<keyword evidence="5" id="KW-1185">Reference proteome</keyword>
<keyword evidence="3" id="KW-0472">Membrane</keyword>
<dbReference type="InterPro" id="IPR048254">
    <property type="entry name" value="CDP_ALCOHOL_P_TRANSF_CS"/>
</dbReference>
<dbReference type="Proteomes" id="UP001501444">
    <property type="component" value="Unassembled WGS sequence"/>
</dbReference>
<evidence type="ECO:0000313" key="4">
    <source>
        <dbReference type="EMBL" id="GAA2349295.1"/>
    </source>
</evidence>
<feature type="transmembrane region" description="Helical" evidence="3">
    <location>
        <begin position="97"/>
        <end position="116"/>
    </location>
</feature>
<proteinExistence type="inferred from homology"/>
<gene>
    <name evidence="4" type="ORF">GCM10010170_038400</name>
</gene>
<keyword evidence="3" id="KW-0812">Transmembrane</keyword>
<reference evidence="4 5" key="1">
    <citation type="journal article" date="2019" name="Int. J. Syst. Evol. Microbiol.">
        <title>The Global Catalogue of Microorganisms (GCM) 10K type strain sequencing project: providing services to taxonomists for standard genome sequencing and annotation.</title>
        <authorList>
            <consortium name="The Broad Institute Genomics Platform"/>
            <consortium name="The Broad Institute Genome Sequencing Center for Infectious Disease"/>
            <person name="Wu L."/>
            <person name="Ma J."/>
        </authorList>
    </citation>
    <scope>NUCLEOTIDE SEQUENCE [LARGE SCALE GENOMIC DNA]</scope>
    <source>
        <strain evidence="4 5">JCM 3272</strain>
    </source>
</reference>
<dbReference type="InterPro" id="IPR043130">
    <property type="entry name" value="CDP-OH_PTrfase_TM_dom"/>
</dbReference>
<dbReference type="InterPro" id="IPR000462">
    <property type="entry name" value="CDP-OH_P_trans"/>
</dbReference>
<comment type="similarity">
    <text evidence="2">Belongs to the CDP-alcohol phosphatidyltransferase class-I family.</text>
</comment>
<evidence type="ECO:0000313" key="5">
    <source>
        <dbReference type="Proteomes" id="UP001501444"/>
    </source>
</evidence>
<dbReference type="Gene3D" id="1.20.120.1760">
    <property type="match status" value="1"/>
</dbReference>
<feature type="transmembrane region" description="Helical" evidence="3">
    <location>
        <begin position="160"/>
        <end position="181"/>
    </location>
</feature>
<keyword evidence="3" id="KW-1133">Transmembrane helix</keyword>
<dbReference type="EMBL" id="BAAARV010000027">
    <property type="protein sequence ID" value="GAA2349295.1"/>
    <property type="molecule type" value="Genomic_DNA"/>
</dbReference>
<protein>
    <submittedName>
        <fullName evidence="4">CDP-alcohol phosphatidyltransferase family protein</fullName>
    </submittedName>
</protein>
<keyword evidence="1 2" id="KW-0808">Transferase</keyword>
<dbReference type="PROSITE" id="PS00379">
    <property type="entry name" value="CDP_ALCOHOL_P_TRANSF"/>
    <property type="match status" value="1"/>
</dbReference>
<organism evidence="4 5">
    <name type="scientific">Dactylosporangium salmoneum</name>
    <dbReference type="NCBI Taxonomy" id="53361"/>
    <lineage>
        <taxon>Bacteria</taxon>
        <taxon>Bacillati</taxon>
        <taxon>Actinomycetota</taxon>
        <taxon>Actinomycetes</taxon>
        <taxon>Micromonosporales</taxon>
        <taxon>Micromonosporaceae</taxon>
        <taxon>Dactylosporangium</taxon>
    </lineage>
</organism>
<evidence type="ECO:0000256" key="1">
    <source>
        <dbReference type="ARBA" id="ARBA00022679"/>
    </source>
</evidence>
<name>A0ABN3GDM6_9ACTN</name>
<comment type="caution">
    <text evidence="4">The sequence shown here is derived from an EMBL/GenBank/DDBJ whole genome shotgun (WGS) entry which is preliminary data.</text>
</comment>
<dbReference type="Pfam" id="PF01066">
    <property type="entry name" value="CDP-OH_P_transf"/>
    <property type="match status" value="1"/>
</dbReference>
<evidence type="ECO:0000256" key="2">
    <source>
        <dbReference type="RuleBase" id="RU003750"/>
    </source>
</evidence>
<accession>A0ABN3GDM6</accession>